<dbReference type="PROSITE" id="PS50931">
    <property type="entry name" value="HTH_LYSR"/>
    <property type="match status" value="1"/>
</dbReference>
<dbReference type="InterPro" id="IPR058163">
    <property type="entry name" value="LysR-type_TF_proteobact-type"/>
</dbReference>
<dbReference type="Pfam" id="PF03466">
    <property type="entry name" value="LysR_substrate"/>
    <property type="match status" value="1"/>
</dbReference>
<evidence type="ECO:0000259" key="5">
    <source>
        <dbReference type="PROSITE" id="PS50931"/>
    </source>
</evidence>
<dbReference type="GO" id="GO:0003700">
    <property type="term" value="F:DNA-binding transcription factor activity"/>
    <property type="evidence" value="ECO:0007669"/>
    <property type="project" value="InterPro"/>
</dbReference>
<dbReference type="GO" id="GO:0006351">
    <property type="term" value="P:DNA-templated transcription"/>
    <property type="evidence" value="ECO:0007669"/>
    <property type="project" value="TreeGrafter"/>
</dbReference>
<evidence type="ECO:0000313" key="6">
    <source>
        <dbReference type="EMBL" id="EEQ96493.1"/>
    </source>
</evidence>
<dbReference type="InterPro" id="IPR036390">
    <property type="entry name" value="WH_DNA-bd_sf"/>
</dbReference>
<comment type="similarity">
    <text evidence="1">Belongs to the LysR transcriptional regulatory family.</text>
</comment>
<dbReference type="PANTHER" id="PTHR30537">
    <property type="entry name" value="HTH-TYPE TRANSCRIPTIONAL REGULATOR"/>
    <property type="match status" value="1"/>
</dbReference>
<name>C4WGL5_9HYPH</name>
<dbReference type="InterPro" id="IPR000847">
    <property type="entry name" value="LysR_HTH_N"/>
</dbReference>
<evidence type="ECO:0000256" key="3">
    <source>
        <dbReference type="ARBA" id="ARBA00023125"/>
    </source>
</evidence>
<dbReference type="HOGENOM" id="CLU_039613_2_1_5"/>
<keyword evidence="4" id="KW-0804">Transcription</keyword>
<dbReference type="Pfam" id="PF00126">
    <property type="entry name" value="HTH_1"/>
    <property type="match status" value="1"/>
</dbReference>
<feature type="domain" description="HTH lysR-type" evidence="5">
    <location>
        <begin position="29"/>
        <end position="86"/>
    </location>
</feature>
<reference evidence="6 7" key="1">
    <citation type="submission" date="2009-05" db="EMBL/GenBank/DDBJ databases">
        <authorList>
            <person name="Setubal J.C."/>
            <person name="Boyle S."/>
            <person name="Crasta O.R."/>
            <person name="Gillespie J.J."/>
            <person name="Kenyon R.W."/>
            <person name="Lu J."/>
            <person name="Mane S."/>
            <person name="Nagrani S."/>
            <person name="Shallom J.M."/>
            <person name="Shallom S."/>
            <person name="Shukla M."/>
            <person name="Snyder E.E."/>
            <person name="Sobral B.W."/>
            <person name="Wattam A.R."/>
            <person name="Will R."/>
            <person name="Williams K."/>
            <person name="Yoo H."/>
            <person name="Munk C."/>
            <person name="Tapia R."/>
            <person name="Green L."/>
            <person name="Rogers Y."/>
            <person name="Detter J.C."/>
            <person name="Bruce D."/>
            <person name="Brettin T.S."/>
            <person name="Tsolis R."/>
        </authorList>
    </citation>
    <scope>NUCLEOTIDE SEQUENCE [LARGE SCALE GENOMIC DNA]</scope>
    <source>
        <strain evidence="6 7">LMG 3301</strain>
    </source>
</reference>
<accession>C4WGL5</accession>
<dbReference type="Gene3D" id="3.40.190.290">
    <property type="match status" value="1"/>
</dbReference>
<dbReference type="Gene3D" id="1.10.10.10">
    <property type="entry name" value="Winged helix-like DNA-binding domain superfamily/Winged helix DNA-binding domain"/>
    <property type="match status" value="1"/>
</dbReference>
<dbReference type="SUPFAM" id="SSF53850">
    <property type="entry name" value="Periplasmic binding protein-like II"/>
    <property type="match status" value="1"/>
</dbReference>
<dbReference type="InterPro" id="IPR036388">
    <property type="entry name" value="WH-like_DNA-bd_sf"/>
</dbReference>
<dbReference type="PANTHER" id="PTHR30537:SF3">
    <property type="entry name" value="TRANSCRIPTIONAL REGULATORY PROTEIN"/>
    <property type="match status" value="1"/>
</dbReference>
<keyword evidence="2" id="KW-0805">Transcription regulation</keyword>
<evidence type="ECO:0000256" key="2">
    <source>
        <dbReference type="ARBA" id="ARBA00023015"/>
    </source>
</evidence>
<evidence type="ECO:0000256" key="1">
    <source>
        <dbReference type="ARBA" id="ARBA00009437"/>
    </source>
</evidence>
<evidence type="ECO:0000256" key="4">
    <source>
        <dbReference type="ARBA" id="ARBA00023163"/>
    </source>
</evidence>
<dbReference type="EMBL" id="ACQA01000001">
    <property type="protein sequence ID" value="EEQ96493.1"/>
    <property type="molecule type" value="Genomic_DNA"/>
</dbReference>
<dbReference type="SUPFAM" id="SSF46785">
    <property type="entry name" value="Winged helix' DNA-binding domain"/>
    <property type="match status" value="1"/>
</dbReference>
<comment type="caution">
    <text evidence="6">The sequence shown here is derived from an EMBL/GenBank/DDBJ whole genome shotgun (WGS) entry which is preliminary data.</text>
</comment>
<protein>
    <submittedName>
        <fullName evidence="6">LysR family transcriptional regulator</fullName>
    </submittedName>
</protein>
<dbReference type="Proteomes" id="UP000004386">
    <property type="component" value="Unassembled WGS sequence"/>
</dbReference>
<proteinExistence type="inferred from homology"/>
<dbReference type="InterPro" id="IPR005119">
    <property type="entry name" value="LysR_subst-bd"/>
</dbReference>
<dbReference type="AlphaFoldDB" id="C4WGL5"/>
<keyword evidence="3" id="KW-0238">DNA-binding</keyword>
<dbReference type="GO" id="GO:0043565">
    <property type="term" value="F:sequence-specific DNA binding"/>
    <property type="evidence" value="ECO:0007669"/>
    <property type="project" value="TreeGrafter"/>
</dbReference>
<organism evidence="6 7">
    <name type="scientific">Brucella intermedia LMG 3301</name>
    <dbReference type="NCBI Taxonomy" id="641118"/>
    <lineage>
        <taxon>Bacteria</taxon>
        <taxon>Pseudomonadati</taxon>
        <taxon>Pseudomonadota</taxon>
        <taxon>Alphaproteobacteria</taxon>
        <taxon>Hyphomicrobiales</taxon>
        <taxon>Brucellaceae</taxon>
        <taxon>Brucella/Ochrobactrum group</taxon>
        <taxon>Brucella</taxon>
    </lineage>
</organism>
<evidence type="ECO:0000313" key="7">
    <source>
        <dbReference type="Proteomes" id="UP000004386"/>
    </source>
</evidence>
<gene>
    <name evidence="6" type="ORF">OINT_1001925</name>
</gene>
<sequence length="313" mass="34474">MQSGAVSGIEKREKIAVLIATYGKNFTMVNWESVRYFVALADTGTLSGAARMLNVEHATIARRVAALESETSLKLVDRRGRRFLLTEDGERIAAIARKMQDEAQAISRLGAVRDTGISATVTLTAPPSYAVARLARPLAAISAQYPGIHMRVMGEARFSSLNRREADIAIRLTRPTTGDLTIRRLGEEAFRPYASRHYLARTRPEEWHFIAYDESLEDAPQQAYLLALAGTRPIALRANTLEMQLALVSENAGIAMLPDFMAETQEHLVPALPDHAPLLREVWMVVHSDMKAVPALRAVMAEIAGAPNHPMPI</sequence>